<evidence type="ECO:0000256" key="1">
    <source>
        <dbReference type="ARBA" id="ARBA00004370"/>
    </source>
</evidence>
<dbReference type="InterPro" id="IPR004089">
    <property type="entry name" value="MCPsignal_dom"/>
</dbReference>
<dbReference type="Pfam" id="PF00015">
    <property type="entry name" value="MCPsignal"/>
    <property type="match status" value="1"/>
</dbReference>
<evidence type="ECO:0000313" key="8">
    <source>
        <dbReference type="EMBL" id="KAA0895143.1"/>
    </source>
</evidence>
<dbReference type="Proteomes" id="UP000324298">
    <property type="component" value="Unassembled WGS sequence"/>
</dbReference>
<evidence type="ECO:0000256" key="5">
    <source>
        <dbReference type="SAM" id="Phobius"/>
    </source>
</evidence>
<dbReference type="FunFam" id="1.10.287.950:FF:000001">
    <property type="entry name" value="Methyl-accepting chemotaxis sensory transducer"/>
    <property type="match status" value="1"/>
</dbReference>
<keyword evidence="2 4" id="KW-0807">Transducer</keyword>
<dbReference type="CDD" id="cd11386">
    <property type="entry name" value="MCP_signal"/>
    <property type="match status" value="1"/>
</dbReference>
<sequence length="392" mass="41724">MHALQDYYFRLSIKMRIALLCLCYSICMIALTVLARSDSWTVRWGALGLFIVLGAFFGLLNILGIGSSIDRVIAYLQTIANGDLSQNITAKRNNEISLIIKTIGELQQNMRSMISAIQSTSEGLNKAAGDLRRTSEGMAAGAEQAVGQSASVVNAVEDLTSVSSDIARNCQLMSSKATETKESTRDGEQTIDAMSRMMTEIGSLVSDTTRAVESLGNNSHQIGEIVGTIEDIADQTNLLALNAAIEAARAGEQGRGFAVVADEVRSLAVRTTTATQEIQKIIAVLQNDVKNVVDSMGQSSRSVKNGEQGVQLSSQAISGIKSHIEVLTDSVAQIATAIEEQSATTAGVRNNIRAISDVIDTVSQGTKETDLSASGLTSSAIELKTLASRFRV</sequence>
<dbReference type="PROSITE" id="PS50885">
    <property type="entry name" value="HAMP"/>
    <property type="match status" value="1"/>
</dbReference>
<dbReference type="GO" id="GO:0007165">
    <property type="term" value="P:signal transduction"/>
    <property type="evidence" value="ECO:0007669"/>
    <property type="project" value="UniProtKB-KW"/>
</dbReference>
<reference evidence="8 9" key="1">
    <citation type="submission" date="2019-04" db="EMBL/GenBank/DDBJ databases">
        <title>Geobacter ruber sp. nov., ferric-reducing bacteria isolated from paddy soil.</title>
        <authorList>
            <person name="Xu Z."/>
            <person name="Masuda Y."/>
            <person name="Itoh H."/>
            <person name="Senoo K."/>
        </authorList>
    </citation>
    <scope>NUCLEOTIDE SEQUENCE [LARGE SCALE GENOMIC DNA]</scope>
    <source>
        <strain evidence="8 9">Red88</strain>
    </source>
</reference>
<evidence type="ECO:0000256" key="3">
    <source>
        <dbReference type="ARBA" id="ARBA00029447"/>
    </source>
</evidence>
<dbReference type="EMBL" id="SRSD01000001">
    <property type="protein sequence ID" value="KAA0895143.1"/>
    <property type="molecule type" value="Genomic_DNA"/>
</dbReference>
<dbReference type="PANTHER" id="PTHR32089">
    <property type="entry name" value="METHYL-ACCEPTING CHEMOTAXIS PROTEIN MCPB"/>
    <property type="match status" value="1"/>
</dbReference>
<dbReference type="PROSITE" id="PS50111">
    <property type="entry name" value="CHEMOTAXIS_TRANSDUC_2"/>
    <property type="match status" value="1"/>
</dbReference>
<dbReference type="CDD" id="cd06225">
    <property type="entry name" value="HAMP"/>
    <property type="match status" value="1"/>
</dbReference>
<accession>A0A5A9XR81</accession>
<dbReference type="PANTHER" id="PTHR32089:SF112">
    <property type="entry name" value="LYSOZYME-LIKE PROTEIN-RELATED"/>
    <property type="match status" value="1"/>
</dbReference>
<dbReference type="AlphaFoldDB" id="A0A5A9XR81"/>
<dbReference type="Gene3D" id="1.10.287.950">
    <property type="entry name" value="Methyl-accepting chemotaxis protein"/>
    <property type="match status" value="1"/>
</dbReference>
<dbReference type="OrthoDB" id="9791237at2"/>
<evidence type="ECO:0000256" key="4">
    <source>
        <dbReference type="PROSITE-ProRule" id="PRU00284"/>
    </source>
</evidence>
<protein>
    <submittedName>
        <fullName evidence="8">Methyl-accepting chemotaxis protein</fullName>
    </submittedName>
</protein>
<evidence type="ECO:0000259" key="6">
    <source>
        <dbReference type="PROSITE" id="PS50111"/>
    </source>
</evidence>
<dbReference type="SMART" id="SM00283">
    <property type="entry name" value="MA"/>
    <property type="match status" value="1"/>
</dbReference>
<dbReference type="InterPro" id="IPR003660">
    <property type="entry name" value="HAMP_dom"/>
</dbReference>
<dbReference type="GO" id="GO:0006935">
    <property type="term" value="P:chemotaxis"/>
    <property type="evidence" value="ECO:0007669"/>
    <property type="project" value="UniProtKB-ARBA"/>
</dbReference>
<evidence type="ECO:0000259" key="7">
    <source>
        <dbReference type="PROSITE" id="PS50885"/>
    </source>
</evidence>
<name>A0A5A9XR81_9BACT</name>
<evidence type="ECO:0000256" key="2">
    <source>
        <dbReference type="ARBA" id="ARBA00023224"/>
    </source>
</evidence>
<dbReference type="GO" id="GO:0016020">
    <property type="term" value="C:membrane"/>
    <property type="evidence" value="ECO:0007669"/>
    <property type="project" value="UniProtKB-SubCell"/>
</dbReference>
<dbReference type="RefSeq" id="WP_149305726.1">
    <property type="nucleotide sequence ID" value="NZ_SRSD01000001.1"/>
</dbReference>
<comment type="similarity">
    <text evidence="3">Belongs to the methyl-accepting chemotaxis (MCP) protein family.</text>
</comment>
<gene>
    <name evidence="8" type="ORF">ET418_01085</name>
</gene>
<feature type="transmembrane region" description="Helical" evidence="5">
    <location>
        <begin position="41"/>
        <end position="63"/>
    </location>
</feature>
<keyword evidence="9" id="KW-1185">Reference proteome</keyword>
<proteinExistence type="inferred from homology"/>
<keyword evidence="5" id="KW-1133">Transmembrane helix</keyword>
<comment type="caution">
    <text evidence="8">The sequence shown here is derived from an EMBL/GenBank/DDBJ whole genome shotgun (WGS) entry which is preliminary data.</text>
</comment>
<feature type="domain" description="HAMP" evidence="7">
    <location>
        <begin position="63"/>
        <end position="115"/>
    </location>
</feature>
<keyword evidence="5" id="KW-0472">Membrane</keyword>
<dbReference type="SMART" id="SM00304">
    <property type="entry name" value="HAMP"/>
    <property type="match status" value="1"/>
</dbReference>
<feature type="domain" description="Methyl-accepting transducer" evidence="6">
    <location>
        <begin position="120"/>
        <end position="356"/>
    </location>
</feature>
<keyword evidence="5" id="KW-0812">Transmembrane</keyword>
<dbReference type="SUPFAM" id="SSF58104">
    <property type="entry name" value="Methyl-accepting chemotaxis protein (MCP) signaling domain"/>
    <property type="match status" value="1"/>
</dbReference>
<comment type="subcellular location">
    <subcellularLocation>
        <location evidence="1">Membrane</location>
    </subcellularLocation>
</comment>
<feature type="transmembrane region" description="Helical" evidence="5">
    <location>
        <begin position="17"/>
        <end position="35"/>
    </location>
</feature>
<organism evidence="8 9">
    <name type="scientific">Oryzomonas rubra</name>
    <dbReference type="NCBI Taxonomy" id="2509454"/>
    <lineage>
        <taxon>Bacteria</taxon>
        <taxon>Pseudomonadati</taxon>
        <taxon>Thermodesulfobacteriota</taxon>
        <taxon>Desulfuromonadia</taxon>
        <taxon>Geobacterales</taxon>
        <taxon>Geobacteraceae</taxon>
        <taxon>Oryzomonas</taxon>
    </lineage>
</organism>
<dbReference type="Pfam" id="PF00672">
    <property type="entry name" value="HAMP"/>
    <property type="match status" value="1"/>
</dbReference>
<evidence type="ECO:0000313" key="9">
    <source>
        <dbReference type="Proteomes" id="UP000324298"/>
    </source>
</evidence>